<dbReference type="Proteomes" id="UP000801492">
    <property type="component" value="Unassembled WGS sequence"/>
</dbReference>
<accession>A0A8K0DG53</accession>
<reference evidence="1" key="1">
    <citation type="submission" date="2019-08" db="EMBL/GenBank/DDBJ databases">
        <title>The genome of the North American firefly Photinus pyralis.</title>
        <authorList>
            <consortium name="Photinus pyralis genome working group"/>
            <person name="Fallon T.R."/>
            <person name="Sander Lower S.E."/>
            <person name="Weng J.-K."/>
        </authorList>
    </citation>
    <scope>NUCLEOTIDE SEQUENCE</scope>
    <source>
        <strain evidence="1">TRF0915ILg1</strain>
        <tissue evidence="1">Whole body</tissue>
    </source>
</reference>
<feature type="non-terminal residue" evidence="1">
    <location>
        <position position="1"/>
    </location>
</feature>
<evidence type="ECO:0000313" key="2">
    <source>
        <dbReference type="Proteomes" id="UP000801492"/>
    </source>
</evidence>
<gene>
    <name evidence="1" type="ORF">ILUMI_02645</name>
</gene>
<evidence type="ECO:0000313" key="1">
    <source>
        <dbReference type="EMBL" id="KAF2903544.1"/>
    </source>
</evidence>
<dbReference type="EMBL" id="VTPC01000997">
    <property type="protein sequence ID" value="KAF2903544.1"/>
    <property type="molecule type" value="Genomic_DNA"/>
</dbReference>
<comment type="caution">
    <text evidence="1">The sequence shown here is derived from an EMBL/GenBank/DDBJ whole genome shotgun (WGS) entry which is preliminary data.</text>
</comment>
<sequence length="65" mass="7190">EAKLAQLMEPLLPVELAPYNFYFDHCSTSLTLVNIVGGHGNRPTGTIRHNPLAKCAFLFKTDTNC</sequence>
<dbReference type="AlphaFoldDB" id="A0A8K0DG53"/>
<protein>
    <submittedName>
        <fullName evidence="1">Uncharacterized protein</fullName>
    </submittedName>
</protein>
<proteinExistence type="predicted"/>
<organism evidence="1 2">
    <name type="scientific">Ignelater luminosus</name>
    <name type="common">Cucubano</name>
    <name type="synonym">Pyrophorus luminosus</name>
    <dbReference type="NCBI Taxonomy" id="2038154"/>
    <lineage>
        <taxon>Eukaryota</taxon>
        <taxon>Metazoa</taxon>
        <taxon>Ecdysozoa</taxon>
        <taxon>Arthropoda</taxon>
        <taxon>Hexapoda</taxon>
        <taxon>Insecta</taxon>
        <taxon>Pterygota</taxon>
        <taxon>Neoptera</taxon>
        <taxon>Endopterygota</taxon>
        <taxon>Coleoptera</taxon>
        <taxon>Polyphaga</taxon>
        <taxon>Elateriformia</taxon>
        <taxon>Elateroidea</taxon>
        <taxon>Elateridae</taxon>
        <taxon>Agrypninae</taxon>
        <taxon>Pyrophorini</taxon>
        <taxon>Ignelater</taxon>
    </lineage>
</organism>
<keyword evidence="2" id="KW-1185">Reference proteome</keyword>
<name>A0A8K0DG53_IGNLU</name>